<dbReference type="PANTHER" id="PTHR31917:SF147">
    <property type="entry name" value="AGENET DOMAIN-CONTAINING PROTEIN"/>
    <property type="match status" value="1"/>
</dbReference>
<dbReference type="Pfam" id="PF05641">
    <property type="entry name" value="Agenet"/>
    <property type="match status" value="4"/>
</dbReference>
<dbReference type="Gene3D" id="2.30.30.140">
    <property type="match status" value="1"/>
</dbReference>
<feature type="non-terminal residue" evidence="2">
    <location>
        <position position="390"/>
    </location>
</feature>
<proteinExistence type="predicted"/>
<evidence type="ECO:0000313" key="2">
    <source>
        <dbReference type="EMBL" id="KAK4476740.1"/>
    </source>
</evidence>
<gene>
    <name evidence="2" type="ORF">RD792_015900</name>
</gene>
<feature type="domain" description="Agenet" evidence="1">
    <location>
        <begin position="90"/>
        <end position="150"/>
    </location>
</feature>
<feature type="domain" description="Agenet" evidence="1">
    <location>
        <begin position="286"/>
        <end position="342"/>
    </location>
</feature>
<sequence>MAASPSGDGDTISQYFTKGANVEISSNEDGLRCSWYAGTVIRPPKDVNKRTAKVLVEFETLMEEDDETQRLREEVDLSHLRPPPLPGGRRSFNFGEEVDAYYNEGWWEGIISEILSNKGNNHKYLVLFRGTREEIAFKASDLRLHHEWVRGKWVPPLEQGHNSYGNEEVSLSAEMTPKKQKTEHSFSPGMNPKKQKIEHILSPGTSAKKQKIGHNFSPGAAVEVSSDEDGLEGAWFSATIVKKIKANKYLIEYQNLKNDDDDTKLLKEEVDGLHLRPSPPDVELVDRFEALEQVEALYNDGWWVGVVAKVLKDDKYYVYFENSDEKLMFRHSDLRVHQKWINGKWVIPSKVQPLFSCYLSLWLGSCSEARLWPYAFDERTGILFAGNCLL</sequence>
<dbReference type="InterPro" id="IPR014002">
    <property type="entry name" value="Agenet_dom_plant"/>
</dbReference>
<reference evidence="2 3" key="1">
    <citation type="journal article" date="2023" name="bioRxiv">
        <title>Genome report: Whole genome sequence and annotation of Penstemon davidsonii.</title>
        <authorList>
            <person name="Ostevik K.L."/>
            <person name="Alabady M."/>
            <person name="Zhang M."/>
            <person name="Rausher M.D."/>
        </authorList>
    </citation>
    <scope>NUCLEOTIDE SEQUENCE [LARGE SCALE GENOMIC DNA]</scope>
    <source>
        <strain evidence="2">DNT005</strain>
        <tissue evidence="2">Whole leaf</tissue>
    </source>
</reference>
<name>A0ABR0CJ29_9LAMI</name>
<evidence type="ECO:0000313" key="3">
    <source>
        <dbReference type="Proteomes" id="UP001291926"/>
    </source>
</evidence>
<dbReference type="CDD" id="cd20405">
    <property type="entry name" value="Tudor_Agenet_AtDUF_rpt1_3"/>
    <property type="match status" value="2"/>
</dbReference>
<dbReference type="SMART" id="SM00743">
    <property type="entry name" value="Agenet"/>
    <property type="match status" value="4"/>
</dbReference>
<dbReference type="Proteomes" id="UP001291926">
    <property type="component" value="Unassembled WGS sequence"/>
</dbReference>
<organism evidence="2 3">
    <name type="scientific">Penstemon davidsonii</name>
    <dbReference type="NCBI Taxonomy" id="160366"/>
    <lineage>
        <taxon>Eukaryota</taxon>
        <taxon>Viridiplantae</taxon>
        <taxon>Streptophyta</taxon>
        <taxon>Embryophyta</taxon>
        <taxon>Tracheophyta</taxon>
        <taxon>Spermatophyta</taxon>
        <taxon>Magnoliopsida</taxon>
        <taxon>eudicotyledons</taxon>
        <taxon>Gunneridae</taxon>
        <taxon>Pentapetalae</taxon>
        <taxon>asterids</taxon>
        <taxon>lamiids</taxon>
        <taxon>Lamiales</taxon>
        <taxon>Plantaginaceae</taxon>
        <taxon>Cheloneae</taxon>
        <taxon>Penstemon</taxon>
    </lineage>
</organism>
<keyword evidence="3" id="KW-1185">Reference proteome</keyword>
<dbReference type="PANTHER" id="PTHR31917">
    <property type="entry name" value="AGENET DOMAIN-CONTAINING PROTEIN-RELATED"/>
    <property type="match status" value="1"/>
</dbReference>
<feature type="domain" description="Agenet" evidence="1">
    <location>
        <begin position="214"/>
        <end position="283"/>
    </location>
</feature>
<accession>A0ABR0CJ29</accession>
<comment type="caution">
    <text evidence="2">The sequence shown here is derived from an EMBL/GenBank/DDBJ whole genome shotgun (WGS) entry which is preliminary data.</text>
</comment>
<evidence type="ECO:0000259" key="1">
    <source>
        <dbReference type="SMART" id="SM00743"/>
    </source>
</evidence>
<protein>
    <recommendedName>
        <fullName evidence="1">Agenet domain-containing protein</fullName>
    </recommendedName>
</protein>
<dbReference type="EMBL" id="JAYDYQ010002688">
    <property type="protein sequence ID" value="KAK4476740.1"/>
    <property type="molecule type" value="Genomic_DNA"/>
</dbReference>
<dbReference type="CDD" id="cd20406">
    <property type="entry name" value="Tudor_Agenet_AtDUF_rpt2_4"/>
    <property type="match status" value="2"/>
</dbReference>
<dbReference type="InterPro" id="IPR008395">
    <property type="entry name" value="Agenet-like_dom"/>
</dbReference>
<feature type="domain" description="Agenet" evidence="1">
    <location>
        <begin position="14"/>
        <end position="88"/>
    </location>
</feature>